<dbReference type="InterPro" id="IPR006043">
    <property type="entry name" value="NCS2"/>
</dbReference>
<evidence type="ECO:0008006" key="11">
    <source>
        <dbReference type="Google" id="ProtNLM"/>
    </source>
</evidence>
<dbReference type="STRING" id="215250.A0A316YRY0"/>
<evidence type="ECO:0000256" key="3">
    <source>
        <dbReference type="ARBA" id="ARBA00022448"/>
    </source>
</evidence>
<dbReference type="FunCoup" id="A0A316YRY0">
    <property type="interactions" value="49"/>
</dbReference>
<feature type="transmembrane region" description="Helical" evidence="8">
    <location>
        <begin position="441"/>
        <end position="458"/>
    </location>
</feature>
<dbReference type="GO" id="GO:0015854">
    <property type="term" value="P:guanine transport"/>
    <property type="evidence" value="ECO:0007669"/>
    <property type="project" value="TreeGrafter"/>
</dbReference>
<evidence type="ECO:0000256" key="8">
    <source>
        <dbReference type="SAM" id="Phobius"/>
    </source>
</evidence>
<comment type="subcellular location">
    <subcellularLocation>
        <location evidence="1">Endomembrane system</location>
        <topology evidence="1">Multi-pass membrane protein</topology>
    </subcellularLocation>
</comment>
<evidence type="ECO:0000256" key="6">
    <source>
        <dbReference type="ARBA" id="ARBA00023136"/>
    </source>
</evidence>
<dbReference type="GO" id="GO:0005886">
    <property type="term" value="C:plasma membrane"/>
    <property type="evidence" value="ECO:0007669"/>
    <property type="project" value="TreeGrafter"/>
</dbReference>
<feature type="transmembrane region" description="Helical" evidence="8">
    <location>
        <begin position="378"/>
        <end position="402"/>
    </location>
</feature>
<feature type="region of interest" description="Disordered" evidence="7">
    <location>
        <begin position="580"/>
        <end position="662"/>
    </location>
</feature>
<reference evidence="9 10" key="1">
    <citation type="journal article" date="2018" name="Mol. Biol. Evol.">
        <title>Broad Genomic Sampling Reveals a Smut Pathogenic Ancestry of the Fungal Clade Ustilaginomycotina.</title>
        <authorList>
            <person name="Kijpornyongpan T."/>
            <person name="Mondo S.J."/>
            <person name="Barry K."/>
            <person name="Sandor L."/>
            <person name="Lee J."/>
            <person name="Lipzen A."/>
            <person name="Pangilinan J."/>
            <person name="LaButti K."/>
            <person name="Hainaut M."/>
            <person name="Henrissat B."/>
            <person name="Grigoriev I.V."/>
            <person name="Spatafora J.W."/>
            <person name="Aime M.C."/>
        </authorList>
    </citation>
    <scope>NUCLEOTIDE SEQUENCE [LARGE SCALE GENOMIC DNA]</scope>
    <source>
        <strain evidence="9 10">MCA 4198</strain>
    </source>
</reference>
<gene>
    <name evidence="9" type="ORF">FA10DRAFT_265277</name>
</gene>
<feature type="transmembrane region" description="Helical" evidence="8">
    <location>
        <begin position="131"/>
        <end position="149"/>
    </location>
</feature>
<keyword evidence="4 8" id="KW-0812">Transmembrane</keyword>
<feature type="transmembrane region" description="Helical" evidence="8">
    <location>
        <begin position="336"/>
        <end position="358"/>
    </location>
</feature>
<keyword evidence="5 8" id="KW-1133">Transmembrane helix</keyword>
<feature type="transmembrane region" description="Helical" evidence="8">
    <location>
        <begin position="251"/>
        <end position="268"/>
    </location>
</feature>
<evidence type="ECO:0000256" key="7">
    <source>
        <dbReference type="SAM" id="MobiDB-lite"/>
    </source>
</evidence>
<evidence type="ECO:0000256" key="4">
    <source>
        <dbReference type="ARBA" id="ARBA00022692"/>
    </source>
</evidence>
<feature type="compositionally biased region" description="Basic and acidic residues" evidence="7">
    <location>
        <begin position="580"/>
        <end position="604"/>
    </location>
</feature>
<evidence type="ECO:0000256" key="2">
    <source>
        <dbReference type="ARBA" id="ARBA00005697"/>
    </source>
</evidence>
<keyword evidence="3" id="KW-0813">Transport</keyword>
<dbReference type="GO" id="GO:0012505">
    <property type="term" value="C:endomembrane system"/>
    <property type="evidence" value="ECO:0007669"/>
    <property type="project" value="UniProtKB-SubCell"/>
</dbReference>
<comment type="similarity">
    <text evidence="2">Belongs to the nucleobase:cation symporter-2 (NCS2) (TC 2.A.40) family. Azg-like subfamily.</text>
</comment>
<dbReference type="EMBL" id="KZ819635">
    <property type="protein sequence ID" value="PWN91418.1"/>
    <property type="molecule type" value="Genomic_DNA"/>
</dbReference>
<name>A0A316YRY0_9BASI</name>
<evidence type="ECO:0000313" key="10">
    <source>
        <dbReference type="Proteomes" id="UP000245768"/>
    </source>
</evidence>
<feature type="transmembrane region" description="Helical" evidence="8">
    <location>
        <begin position="414"/>
        <end position="435"/>
    </location>
</feature>
<dbReference type="InParanoid" id="A0A316YRY0"/>
<keyword evidence="10" id="KW-1185">Reference proteome</keyword>
<dbReference type="PANTHER" id="PTHR43337">
    <property type="entry name" value="XANTHINE/URACIL PERMEASE C887.17-RELATED"/>
    <property type="match status" value="1"/>
</dbReference>
<keyword evidence="6 8" id="KW-0472">Membrane</keyword>
<sequence>MATEMPVSRVKQVKSLWAARLDRLNDAVARSPVGYYFKLQGSGHPLERKGAVFSVELRAGLVTFAAMAYIISVNASILSLSGGPCVKSPGVADAVAYATCKQELQQDFVTATSAISTLATGLMGLLANMPLGLAPGLGVNAYFALTIVGMDGQGLIPYGQALAAVFLEGWIFFFLSILGLRQWLTRLMPRSITLATGAGIGMYLALIGLGPNGLSAVGGNYSDLLGLGGCPDEYKDDNGYCQSHLLQSPKVWLGVFLGGILTGLLLLYRVKGAFLWPIILVSIASWPRSSAVTEFPHDNGGQGDLGFDFFKKVATWHSFKHLGAENIDFNYGSGKVWLALISILYVDITDVSGTLFAMARHAGLLDEVLTGDFEGSSAAYLVDSFCISIGALFGLSPSTAFIESASGIAEGGRTGLTAISTSFFFFLSLFFAPIFASLPSWATGSTLVIVGSLMMRTVTTINWDYPGDAIPAFLVIAGIPFFFNIAYGLIAAIISWILLHNIPLLLSKIHPSLKPPGWDTEKEPYDVAGSMRGQKFTFKTLLPPYAKKIVEGNWTFWRPTEEEMQIAIEGRRLTQERNALREEQRQRDRRMLREQQRMQHREGVDVDTVLPRTATQQELHRRKQQDGEDSSFEGGKEESDGHQTQNRRQGDDEKATHHLEEP</sequence>
<proteinExistence type="inferred from homology"/>
<dbReference type="RefSeq" id="XP_025378616.1">
    <property type="nucleotide sequence ID" value="XM_025520990.1"/>
</dbReference>
<dbReference type="AlphaFoldDB" id="A0A316YRY0"/>
<protein>
    <recommendedName>
        <fullName evidence="11">Purine transporter</fullName>
    </recommendedName>
</protein>
<feature type="transmembrane region" description="Helical" evidence="8">
    <location>
        <begin position="470"/>
        <end position="499"/>
    </location>
</feature>
<dbReference type="OrthoDB" id="431212at2759"/>
<organism evidence="9 10">
    <name type="scientific">Acaromyces ingoldii</name>
    <dbReference type="NCBI Taxonomy" id="215250"/>
    <lineage>
        <taxon>Eukaryota</taxon>
        <taxon>Fungi</taxon>
        <taxon>Dikarya</taxon>
        <taxon>Basidiomycota</taxon>
        <taxon>Ustilaginomycotina</taxon>
        <taxon>Exobasidiomycetes</taxon>
        <taxon>Exobasidiales</taxon>
        <taxon>Cryptobasidiaceae</taxon>
        <taxon>Acaromyces</taxon>
    </lineage>
</organism>
<accession>A0A316YRY0</accession>
<feature type="transmembrane region" description="Helical" evidence="8">
    <location>
        <begin position="161"/>
        <end position="180"/>
    </location>
</feature>
<dbReference type="GO" id="GO:0015853">
    <property type="term" value="P:adenine transport"/>
    <property type="evidence" value="ECO:0007669"/>
    <property type="project" value="TreeGrafter"/>
</dbReference>
<evidence type="ECO:0000313" key="9">
    <source>
        <dbReference type="EMBL" id="PWN91418.1"/>
    </source>
</evidence>
<dbReference type="PANTHER" id="PTHR43337:SF1">
    <property type="entry name" value="XANTHINE_URACIL PERMEASE C887.17-RELATED"/>
    <property type="match status" value="1"/>
</dbReference>
<evidence type="ECO:0000256" key="1">
    <source>
        <dbReference type="ARBA" id="ARBA00004127"/>
    </source>
</evidence>
<feature type="transmembrane region" description="Helical" evidence="8">
    <location>
        <begin position="192"/>
        <end position="210"/>
    </location>
</feature>
<dbReference type="Pfam" id="PF00860">
    <property type="entry name" value="Xan_ur_permease"/>
    <property type="match status" value="2"/>
</dbReference>
<dbReference type="GeneID" id="37042906"/>
<dbReference type="GO" id="GO:0005345">
    <property type="term" value="F:purine nucleobase transmembrane transporter activity"/>
    <property type="evidence" value="ECO:0007669"/>
    <property type="project" value="TreeGrafter"/>
</dbReference>
<dbReference type="Proteomes" id="UP000245768">
    <property type="component" value="Unassembled WGS sequence"/>
</dbReference>
<dbReference type="InterPro" id="IPR045018">
    <property type="entry name" value="Azg-like"/>
</dbReference>
<feature type="compositionally biased region" description="Basic and acidic residues" evidence="7">
    <location>
        <begin position="648"/>
        <end position="662"/>
    </location>
</feature>
<evidence type="ECO:0000256" key="5">
    <source>
        <dbReference type="ARBA" id="ARBA00022989"/>
    </source>
</evidence>